<dbReference type="AlphaFoldDB" id="A0AAP0BVF9"/>
<sequence length="562" mass="61759">MSSASSPHEVVKRRWLGFLIWQSIVSTAVFLIPSVILLLPGRTLATGVLSFIVFDLSLLLLSVSLFLLSSPHPDPSASLPDLASVFLKACLRLVIGGRGDYSLDLRRRVGKSFSKCFFLFICGVSGFLSTTAVCEGAVSGGRMRLAGLGINGVIFGFVYGVHYLYHMRWILKFPIIQAIQKLWPVDATILTIIKMLIFFILQRPFFYSFKMGLSPSFRQALKLSTVAFFPSFLVIIFLSDDFKSRRSIGMFILYLVNLYVGVSVISFAWELSIHLLQVVLTRRCCFAPSRGSAAAESNPSEVLLIALEQSSPGSLLKYLAYLDLCMVSENNVEPWRRAAFFEETGDTYRRVISLCLRPLEHLTSKLVEGLDGLSVDKSDFFSQQLNPSTGINVDSDLHAALNDLQLYSLCSRTVAALTARSHSEDRYGVAQLTSCNVAVVSTLLSALLSVEACMGKKTSSLPSGSTGPASIRWVTPSTARHDIGAHALAIKKRGGLLHAKAYAMADILRTSIYEIVYAFHADMQSALKASALDKSWVAAGKPLYGTREILVSCLKLLINFRV</sequence>
<dbReference type="PANTHER" id="PTHR13269:SF6">
    <property type="entry name" value="NUCLEOPORIN NDC1"/>
    <property type="match status" value="1"/>
</dbReference>
<evidence type="ECO:0000256" key="12">
    <source>
        <dbReference type="ARBA" id="ARBA00023242"/>
    </source>
</evidence>
<evidence type="ECO:0000313" key="15">
    <source>
        <dbReference type="Proteomes" id="UP001418222"/>
    </source>
</evidence>
<keyword evidence="15" id="KW-1185">Reference proteome</keyword>
<feature type="transmembrane region" description="Helical" evidence="13">
    <location>
        <begin position="251"/>
        <end position="269"/>
    </location>
</feature>
<feature type="transmembrane region" description="Helical" evidence="13">
    <location>
        <begin position="20"/>
        <end position="39"/>
    </location>
</feature>
<comment type="caution">
    <text evidence="14">The sequence shown here is derived from an EMBL/GenBank/DDBJ whole genome shotgun (WGS) entry which is preliminary data.</text>
</comment>
<evidence type="ECO:0000256" key="4">
    <source>
        <dbReference type="ARBA" id="ARBA00022448"/>
    </source>
</evidence>
<keyword evidence="12" id="KW-0539">Nucleus</keyword>
<keyword evidence="8 13" id="KW-1133">Transmembrane helix</keyword>
<dbReference type="GO" id="GO:0030674">
    <property type="term" value="F:protein-macromolecule adaptor activity"/>
    <property type="evidence" value="ECO:0007669"/>
    <property type="project" value="TreeGrafter"/>
</dbReference>
<keyword evidence="4" id="KW-0813">Transport</keyword>
<dbReference type="GO" id="GO:0015031">
    <property type="term" value="P:protein transport"/>
    <property type="evidence" value="ECO:0007669"/>
    <property type="project" value="UniProtKB-KW"/>
</dbReference>
<reference evidence="14 15" key="1">
    <citation type="journal article" date="2022" name="Nat. Plants">
        <title>Genomes of leafy and leafless Platanthera orchids illuminate the evolution of mycoheterotrophy.</title>
        <authorList>
            <person name="Li M.H."/>
            <person name="Liu K.W."/>
            <person name="Li Z."/>
            <person name="Lu H.C."/>
            <person name="Ye Q.L."/>
            <person name="Zhang D."/>
            <person name="Wang J.Y."/>
            <person name="Li Y.F."/>
            <person name="Zhong Z.M."/>
            <person name="Liu X."/>
            <person name="Yu X."/>
            <person name="Liu D.K."/>
            <person name="Tu X.D."/>
            <person name="Liu B."/>
            <person name="Hao Y."/>
            <person name="Liao X.Y."/>
            <person name="Jiang Y.T."/>
            <person name="Sun W.H."/>
            <person name="Chen J."/>
            <person name="Chen Y.Q."/>
            <person name="Ai Y."/>
            <person name="Zhai J.W."/>
            <person name="Wu S.S."/>
            <person name="Zhou Z."/>
            <person name="Hsiao Y.Y."/>
            <person name="Wu W.L."/>
            <person name="Chen Y.Y."/>
            <person name="Lin Y.F."/>
            <person name="Hsu J.L."/>
            <person name="Li C.Y."/>
            <person name="Wang Z.W."/>
            <person name="Zhao X."/>
            <person name="Zhong W.Y."/>
            <person name="Ma X.K."/>
            <person name="Ma L."/>
            <person name="Huang J."/>
            <person name="Chen G.Z."/>
            <person name="Huang M.Z."/>
            <person name="Huang L."/>
            <person name="Peng D.H."/>
            <person name="Luo Y.B."/>
            <person name="Zou S.Q."/>
            <person name="Chen S.P."/>
            <person name="Lan S."/>
            <person name="Tsai W.C."/>
            <person name="Van de Peer Y."/>
            <person name="Liu Z.J."/>
        </authorList>
    </citation>
    <scope>NUCLEOTIDE SEQUENCE [LARGE SCALE GENOMIC DNA]</scope>
    <source>
        <strain evidence="14">Lor287</strain>
    </source>
</reference>
<keyword evidence="9" id="KW-0811">Translocation</keyword>
<dbReference type="Pfam" id="PF09531">
    <property type="entry name" value="Ndc1_Nup"/>
    <property type="match status" value="1"/>
</dbReference>
<dbReference type="GO" id="GO:0006999">
    <property type="term" value="P:nuclear pore organization"/>
    <property type="evidence" value="ECO:0007669"/>
    <property type="project" value="TreeGrafter"/>
</dbReference>
<feature type="transmembrane region" description="Helical" evidence="13">
    <location>
        <begin position="221"/>
        <end position="239"/>
    </location>
</feature>
<dbReference type="PANTHER" id="PTHR13269">
    <property type="entry name" value="NUCLEOPORIN NDC1"/>
    <property type="match status" value="1"/>
</dbReference>
<evidence type="ECO:0000256" key="1">
    <source>
        <dbReference type="ARBA" id="ARBA00004232"/>
    </source>
</evidence>
<dbReference type="GO" id="GO:0070762">
    <property type="term" value="C:nuclear pore transmembrane ring"/>
    <property type="evidence" value="ECO:0007669"/>
    <property type="project" value="TreeGrafter"/>
</dbReference>
<keyword evidence="6" id="KW-0509">mRNA transport</keyword>
<keyword evidence="11 13" id="KW-0472">Membrane</keyword>
<keyword evidence="5 13" id="KW-0812">Transmembrane</keyword>
<accession>A0AAP0BVF9</accession>
<evidence type="ECO:0000256" key="13">
    <source>
        <dbReference type="SAM" id="Phobius"/>
    </source>
</evidence>
<dbReference type="Proteomes" id="UP001418222">
    <property type="component" value="Unassembled WGS sequence"/>
</dbReference>
<dbReference type="GO" id="GO:0051028">
    <property type="term" value="P:mRNA transport"/>
    <property type="evidence" value="ECO:0007669"/>
    <property type="project" value="UniProtKB-KW"/>
</dbReference>
<evidence type="ECO:0000256" key="3">
    <source>
        <dbReference type="ARBA" id="ARBA00005760"/>
    </source>
</evidence>
<protein>
    <submittedName>
        <fullName evidence="14">Uncharacterized protein</fullName>
    </submittedName>
</protein>
<keyword evidence="10" id="KW-0906">Nuclear pore complex</keyword>
<feature type="transmembrane region" description="Helical" evidence="13">
    <location>
        <begin position="144"/>
        <end position="161"/>
    </location>
</feature>
<proteinExistence type="inferred from homology"/>
<evidence type="ECO:0000256" key="10">
    <source>
        <dbReference type="ARBA" id="ARBA00023132"/>
    </source>
</evidence>
<name>A0AAP0BVF9_9ASPA</name>
<keyword evidence="7" id="KW-0653">Protein transport</keyword>
<organism evidence="14 15">
    <name type="scientific">Platanthera zijinensis</name>
    <dbReference type="NCBI Taxonomy" id="2320716"/>
    <lineage>
        <taxon>Eukaryota</taxon>
        <taxon>Viridiplantae</taxon>
        <taxon>Streptophyta</taxon>
        <taxon>Embryophyta</taxon>
        <taxon>Tracheophyta</taxon>
        <taxon>Spermatophyta</taxon>
        <taxon>Magnoliopsida</taxon>
        <taxon>Liliopsida</taxon>
        <taxon>Asparagales</taxon>
        <taxon>Orchidaceae</taxon>
        <taxon>Orchidoideae</taxon>
        <taxon>Orchideae</taxon>
        <taxon>Orchidinae</taxon>
        <taxon>Platanthera</taxon>
    </lineage>
</organism>
<evidence type="ECO:0000256" key="6">
    <source>
        <dbReference type="ARBA" id="ARBA00022816"/>
    </source>
</evidence>
<evidence type="ECO:0000256" key="9">
    <source>
        <dbReference type="ARBA" id="ARBA00023010"/>
    </source>
</evidence>
<dbReference type="GO" id="GO:0031965">
    <property type="term" value="C:nuclear membrane"/>
    <property type="evidence" value="ECO:0007669"/>
    <property type="project" value="UniProtKB-SubCell"/>
</dbReference>
<comment type="similarity">
    <text evidence="3">Belongs to the NDC1 family.</text>
</comment>
<evidence type="ECO:0000256" key="7">
    <source>
        <dbReference type="ARBA" id="ARBA00022927"/>
    </source>
</evidence>
<feature type="transmembrane region" description="Helical" evidence="13">
    <location>
        <begin position="182"/>
        <end position="201"/>
    </location>
</feature>
<feature type="transmembrane region" description="Helical" evidence="13">
    <location>
        <begin position="77"/>
        <end position="95"/>
    </location>
</feature>
<evidence type="ECO:0000256" key="5">
    <source>
        <dbReference type="ARBA" id="ARBA00022692"/>
    </source>
</evidence>
<evidence type="ECO:0000256" key="11">
    <source>
        <dbReference type="ARBA" id="ARBA00023136"/>
    </source>
</evidence>
<evidence type="ECO:0000256" key="2">
    <source>
        <dbReference type="ARBA" id="ARBA00004567"/>
    </source>
</evidence>
<dbReference type="InterPro" id="IPR019049">
    <property type="entry name" value="Nucleoporin_prot_Ndc1/Nup"/>
</dbReference>
<evidence type="ECO:0000256" key="8">
    <source>
        <dbReference type="ARBA" id="ARBA00022989"/>
    </source>
</evidence>
<comment type="subcellular location">
    <subcellularLocation>
        <location evidence="1">Nucleus membrane</location>
        <topology evidence="1">Multi-pass membrane protein</topology>
    </subcellularLocation>
    <subcellularLocation>
        <location evidence="2">Nucleus</location>
        <location evidence="2">Nuclear pore complex</location>
    </subcellularLocation>
</comment>
<dbReference type="EMBL" id="JBBWWQ010000003">
    <property type="protein sequence ID" value="KAK8950954.1"/>
    <property type="molecule type" value="Genomic_DNA"/>
</dbReference>
<feature type="transmembrane region" description="Helical" evidence="13">
    <location>
        <begin position="116"/>
        <end position="138"/>
    </location>
</feature>
<evidence type="ECO:0000313" key="14">
    <source>
        <dbReference type="EMBL" id="KAK8950954.1"/>
    </source>
</evidence>
<gene>
    <name evidence="14" type="ORF">KSP39_PZI004923</name>
</gene>
<feature type="transmembrane region" description="Helical" evidence="13">
    <location>
        <begin position="51"/>
        <end position="71"/>
    </location>
</feature>